<feature type="chain" id="PRO_5020028770" evidence="2">
    <location>
        <begin position="23"/>
        <end position="147"/>
    </location>
</feature>
<comment type="caution">
    <text evidence="3">The sequence shown here is derived from an EMBL/GenBank/DDBJ whole genome shotgun (WGS) entry which is preliminary data.</text>
</comment>
<gene>
    <name evidence="3" type="ORF">EVAR_98755_1</name>
</gene>
<feature type="region of interest" description="Disordered" evidence="1">
    <location>
        <begin position="115"/>
        <end position="147"/>
    </location>
</feature>
<evidence type="ECO:0000256" key="2">
    <source>
        <dbReference type="SAM" id="SignalP"/>
    </source>
</evidence>
<accession>A0A4C1YZ53</accession>
<feature type="compositionally biased region" description="Basic and acidic residues" evidence="1">
    <location>
        <begin position="117"/>
        <end position="128"/>
    </location>
</feature>
<evidence type="ECO:0000313" key="4">
    <source>
        <dbReference type="Proteomes" id="UP000299102"/>
    </source>
</evidence>
<protein>
    <submittedName>
        <fullName evidence="3">Uncharacterized protein</fullName>
    </submittedName>
</protein>
<sequence length="147" mass="16323">MVMKPHLVTLCILLSGFGRGRDQPLTNYVPKGRLATAVTEINISWLAVISATSEQEWETLTISTKLLAECVFAFMHDRDCAWIERQCSLASMSEATQGVRRIGLRDVCRRGPAVPARRREAAARRPTDFPRAPSAPRRPPTGTAYAK</sequence>
<reference evidence="3 4" key="1">
    <citation type="journal article" date="2019" name="Commun. Biol.">
        <title>The bagworm genome reveals a unique fibroin gene that provides high tensile strength.</title>
        <authorList>
            <person name="Kono N."/>
            <person name="Nakamura H."/>
            <person name="Ohtoshi R."/>
            <person name="Tomita M."/>
            <person name="Numata K."/>
            <person name="Arakawa K."/>
        </authorList>
    </citation>
    <scope>NUCLEOTIDE SEQUENCE [LARGE SCALE GENOMIC DNA]</scope>
</reference>
<dbReference type="EMBL" id="BGZK01001421">
    <property type="protein sequence ID" value="GBP79615.1"/>
    <property type="molecule type" value="Genomic_DNA"/>
</dbReference>
<proteinExistence type="predicted"/>
<organism evidence="3 4">
    <name type="scientific">Eumeta variegata</name>
    <name type="common">Bagworm moth</name>
    <name type="synonym">Eumeta japonica</name>
    <dbReference type="NCBI Taxonomy" id="151549"/>
    <lineage>
        <taxon>Eukaryota</taxon>
        <taxon>Metazoa</taxon>
        <taxon>Ecdysozoa</taxon>
        <taxon>Arthropoda</taxon>
        <taxon>Hexapoda</taxon>
        <taxon>Insecta</taxon>
        <taxon>Pterygota</taxon>
        <taxon>Neoptera</taxon>
        <taxon>Endopterygota</taxon>
        <taxon>Lepidoptera</taxon>
        <taxon>Glossata</taxon>
        <taxon>Ditrysia</taxon>
        <taxon>Tineoidea</taxon>
        <taxon>Psychidae</taxon>
        <taxon>Oiketicinae</taxon>
        <taxon>Eumeta</taxon>
    </lineage>
</organism>
<evidence type="ECO:0000256" key="1">
    <source>
        <dbReference type="SAM" id="MobiDB-lite"/>
    </source>
</evidence>
<keyword evidence="4" id="KW-1185">Reference proteome</keyword>
<dbReference type="AlphaFoldDB" id="A0A4C1YZ53"/>
<keyword evidence="2" id="KW-0732">Signal</keyword>
<dbReference type="Proteomes" id="UP000299102">
    <property type="component" value="Unassembled WGS sequence"/>
</dbReference>
<feature type="signal peptide" evidence="2">
    <location>
        <begin position="1"/>
        <end position="22"/>
    </location>
</feature>
<evidence type="ECO:0000313" key="3">
    <source>
        <dbReference type="EMBL" id="GBP79615.1"/>
    </source>
</evidence>
<name>A0A4C1YZ53_EUMVA</name>